<keyword evidence="2" id="KW-1185">Reference proteome</keyword>
<evidence type="ECO:0000313" key="2">
    <source>
        <dbReference type="Proteomes" id="UP000198518"/>
    </source>
</evidence>
<dbReference type="STRING" id="355548.SAMN04487945_3012"/>
<accession>A0A1I0QUZ3</accession>
<dbReference type="PIRSF" id="PIRSF030471">
    <property type="entry name" value="STR_Vng0742h_prd"/>
    <property type="match status" value="1"/>
</dbReference>
<dbReference type="EMBL" id="FOJA01000001">
    <property type="protein sequence ID" value="SEW31273.1"/>
    <property type="molecule type" value="Genomic_DNA"/>
</dbReference>
<name>A0A1I0QUZ3_9EURY</name>
<gene>
    <name evidence="1" type="ORF">SAMN04487945_3012</name>
</gene>
<reference evidence="1 2" key="1">
    <citation type="submission" date="2016-10" db="EMBL/GenBank/DDBJ databases">
        <authorList>
            <person name="de Groot N.N."/>
        </authorList>
    </citation>
    <scope>NUCLEOTIDE SEQUENCE [LARGE SCALE GENOMIC DNA]</scope>
    <source>
        <strain evidence="1 2">CGMCC 1.5337</strain>
    </source>
</reference>
<evidence type="ECO:0000313" key="1">
    <source>
        <dbReference type="EMBL" id="SEW31273.1"/>
    </source>
</evidence>
<protein>
    <recommendedName>
        <fullName evidence="3">Diguanylate Cyclase and Two-component system sensory domain-containing protein</fullName>
    </recommendedName>
</protein>
<dbReference type="RefSeq" id="WP_089670286.1">
    <property type="nucleotide sequence ID" value="NZ_FOJA01000001.1"/>
</dbReference>
<dbReference type="OrthoDB" id="302327at2157"/>
<organism evidence="1 2">
    <name type="scientific">Halobacterium jilantaiense</name>
    <dbReference type="NCBI Taxonomy" id="355548"/>
    <lineage>
        <taxon>Archaea</taxon>
        <taxon>Methanobacteriati</taxon>
        <taxon>Methanobacteriota</taxon>
        <taxon>Stenosarchaea group</taxon>
        <taxon>Halobacteria</taxon>
        <taxon>Halobacteriales</taxon>
        <taxon>Halobacteriaceae</taxon>
        <taxon>Halobacterium</taxon>
    </lineage>
</organism>
<proteinExistence type="predicted"/>
<evidence type="ECO:0008006" key="3">
    <source>
        <dbReference type="Google" id="ProtNLM"/>
    </source>
</evidence>
<dbReference type="AlphaFoldDB" id="A0A1I0QUZ3"/>
<sequence>MSASDDASGPTLQAIVRRVEGDEATLTLFNDDVNREELAALQSYFDVQTVSFRRGRTEDGLPRNFLVLHDDEEFRAAASLADVFPAIDPNSSMLAASEPDGIEYPDLLREIDQSVFTDYGRRRMTVASREIEEHAYRHGGRLHAGFQSLSNAKPQERLYRNLAAADDVETHLYGAGDWTPPGDHVLHESDDPEILRSWFVVLDAPDDRDKRALLAEERDDGRFYGFWAYDPDIVAVILDRLTAFPPTAGSGL</sequence>
<dbReference type="InterPro" id="IPR016954">
    <property type="entry name" value="Uncharacterised_Vng0742h"/>
</dbReference>
<dbReference type="Proteomes" id="UP000198518">
    <property type="component" value="Unassembled WGS sequence"/>
</dbReference>